<proteinExistence type="predicted"/>
<reference evidence="1" key="1">
    <citation type="submission" date="2022-03" db="EMBL/GenBank/DDBJ databases">
        <authorList>
            <person name="Alioto T."/>
            <person name="Alioto T."/>
            <person name="Gomez Garrido J."/>
        </authorList>
    </citation>
    <scope>NUCLEOTIDE SEQUENCE</scope>
</reference>
<dbReference type="AlphaFoldDB" id="A0AAD1VSG9"/>
<keyword evidence="2" id="KW-1185">Reference proteome</keyword>
<accession>A0AAD1VSG9</accession>
<dbReference type="Proteomes" id="UP001295444">
    <property type="component" value="Chromosome 02"/>
</dbReference>
<name>A0AAD1VSG9_PELCU</name>
<organism evidence="1 2">
    <name type="scientific">Pelobates cultripes</name>
    <name type="common">Western spadefoot toad</name>
    <dbReference type="NCBI Taxonomy" id="61616"/>
    <lineage>
        <taxon>Eukaryota</taxon>
        <taxon>Metazoa</taxon>
        <taxon>Chordata</taxon>
        <taxon>Craniata</taxon>
        <taxon>Vertebrata</taxon>
        <taxon>Euteleostomi</taxon>
        <taxon>Amphibia</taxon>
        <taxon>Batrachia</taxon>
        <taxon>Anura</taxon>
        <taxon>Pelobatoidea</taxon>
        <taxon>Pelobatidae</taxon>
        <taxon>Pelobates</taxon>
    </lineage>
</organism>
<dbReference type="EMBL" id="OW240913">
    <property type="protein sequence ID" value="CAH2250355.1"/>
    <property type="molecule type" value="Genomic_DNA"/>
</dbReference>
<feature type="non-terminal residue" evidence="1">
    <location>
        <position position="1"/>
    </location>
</feature>
<evidence type="ECO:0000313" key="2">
    <source>
        <dbReference type="Proteomes" id="UP001295444"/>
    </source>
</evidence>
<protein>
    <submittedName>
        <fullName evidence="1">Uncharacterized protein</fullName>
    </submittedName>
</protein>
<sequence>DLLQAVNAGKRIPDRFKAIQRFPDLYAYTMQHRKRPYSALQGSETWLHLQRAPSHIGYLSSITTD</sequence>
<evidence type="ECO:0000313" key="1">
    <source>
        <dbReference type="EMBL" id="CAH2250355.1"/>
    </source>
</evidence>
<gene>
    <name evidence="1" type="ORF">PECUL_23A052433</name>
</gene>